<name>A0A8T0E8R9_ARGBR</name>
<evidence type="ECO:0000256" key="1">
    <source>
        <dbReference type="SAM" id="MobiDB-lite"/>
    </source>
</evidence>
<keyword evidence="2" id="KW-1133">Transmembrane helix</keyword>
<dbReference type="AlphaFoldDB" id="A0A8T0E8R9"/>
<keyword evidence="2" id="KW-0472">Membrane</keyword>
<proteinExistence type="predicted"/>
<feature type="region of interest" description="Disordered" evidence="1">
    <location>
        <begin position="126"/>
        <end position="145"/>
    </location>
</feature>
<sequence length="145" mass="16024">MMLFLKSQLAGKGADSMAADQSKWRVANVRTVGYCTLCVALVGFAMLLGGAILSGIAYTEVRPNFSDENYERYIRSDPKRVVGPIMLSFGLLCIFGGCIFFGLTLCSATLESRRRIKNTRKYNVRASQDHLPSTPDVDKKMLSDV</sequence>
<dbReference type="Proteomes" id="UP000807504">
    <property type="component" value="Unassembled WGS sequence"/>
</dbReference>
<reference evidence="3" key="1">
    <citation type="journal article" date="2020" name="bioRxiv">
        <title>Chromosome-level reference genome of the European wasp spider Argiope bruennichi: a resource for studies on range expansion and evolutionary adaptation.</title>
        <authorList>
            <person name="Sheffer M.M."/>
            <person name="Hoppe A."/>
            <person name="Krehenwinkel H."/>
            <person name="Uhl G."/>
            <person name="Kuss A.W."/>
            <person name="Jensen L."/>
            <person name="Jensen C."/>
            <person name="Gillespie R.G."/>
            <person name="Hoff K.J."/>
            <person name="Prost S."/>
        </authorList>
    </citation>
    <scope>NUCLEOTIDE SEQUENCE</scope>
</reference>
<feature type="transmembrane region" description="Helical" evidence="2">
    <location>
        <begin position="32"/>
        <end position="58"/>
    </location>
</feature>
<accession>A0A8T0E8R9</accession>
<dbReference type="EMBL" id="JABXBU010002230">
    <property type="protein sequence ID" value="KAF8767272.1"/>
    <property type="molecule type" value="Genomic_DNA"/>
</dbReference>
<feature type="compositionally biased region" description="Basic and acidic residues" evidence="1">
    <location>
        <begin position="136"/>
        <end position="145"/>
    </location>
</feature>
<evidence type="ECO:0000313" key="3">
    <source>
        <dbReference type="EMBL" id="KAF8767272.1"/>
    </source>
</evidence>
<feature type="transmembrane region" description="Helical" evidence="2">
    <location>
        <begin position="85"/>
        <end position="110"/>
    </location>
</feature>
<keyword evidence="2" id="KW-0812">Transmembrane</keyword>
<protein>
    <submittedName>
        <fullName evidence="3">Uncharacterized protein</fullName>
    </submittedName>
</protein>
<evidence type="ECO:0000256" key="2">
    <source>
        <dbReference type="SAM" id="Phobius"/>
    </source>
</evidence>
<keyword evidence="4" id="KW-1185">Reference proteome</keyword>
<comment type="caution">
    <text evidence="3">The sequence shown here is derived from an EMBL/GenBank/DDBJ whole genome shotgun (WGS) entry which is preliminary data.</text>
</comment>
<organism evidence="3 4">
    <name type="scientific">Argiope bruennichi</name>
    <name type="common">Wasp spider</name>
    <name type="synonym">Aranea bruennichi</name>
    <dbReference type="NCBI Taxonomy" id="94029"/>
    <lineage>
        <taxon>Eukaryota</taxon>
        <taxon>Metazoa</taxon>
        <taxon>Ecdysozoa</taxon>
        <taxon>Arthropoda</taxon>
        <taxon>Chelicerata</taxon>
        <taxon>Arachnida</taxon>
        <taxon>Araneae</taxon>
        <taxon>Araneomorphae</taxon>
        <taxon>Entelegynae</taxon>
        <taxon>Araneoidea</taxon>
        <taxon>Araneidae</taxon>
        <taxon>Argiope</taxon>
    </lineage>
</organism>
<gene>
    <name evidence="3" type="ORF">HNY73_020256</name>
</gene>
<reference evidence="3" key="2">
    <citation type="submission" date="2020-06" db="EMBL/GenBank/DDBJ databases">
        <authorList>
            <person name="Sheffer M."/>
        </authorList>
    </citation>
    <scope>NUCLEOTIDE SEQUENCE</scope>
</reference>
<evidence type="ECO:0000313" key="4">
    <source>
        <dbReference type="Proteomes" id="UP000807504"/>
    </source>
</evidence>